<dbReference type="GO" id="GO:0006644">
    <property type="term" value="P:phospholipid metabolic process"/>
    <property type="evidence" value="ECO:0007669"/>
    <property type="project" value="InterPro"/>
</dbReference>
<dbReference type="GO" id="GO:0050482">
    <property type="term" value="P:arachidonate secretion"/>
    <property type="evidence" value="ECO:0007669"/>
    <property type="project" value="InterPro"/>
</dbReference>
<dbReference type="SMART" id="SM00085">
    <property type="entry name" value="PA2c"/>
    <property type="match status" value="1"/>
</dbReference>
<evidence type="ECO:0000313" key="4">
    <source>
        <dbReference type="Proteomes" id="UP000001307"/>
    </source>
</evidence>
<dbReference type="EMBL" id="FN653114">
    <property type="protein sequence ID" value="CBY25148.1"/>
    <property type="molecule type" value="Genomic_DNA"/>
</dbReference>
<dbReference type="Pfam" id="PF00068">
    <property type="entry name" value="Phospholip_A2_1"/>
    <property type="match status" value="1"/>
</dbReference>
<dbReference type="OrthoDB" id="10310880at2759"/>
<evidence type="ECO:0000259" key="2">
    <source>
        <dbReference type="SMART" id="SM00085"/>
    </source>
</evidence>
<feature type="domain" description="Phospholipase A2-like central" evidence="2">
    <location>
        <begin position="43"/>
        <end position="177"/>
    </location>
</feature>
<proteinExistence type="inferred from homology"/>
<evidence type="ECO:0000256" key="1">
    <source>
        <dbReference type="RuleBase" id="RU003654"/>
    </source>
</evidence>
<keyword evidence="4" id="KW-1185">Reference proteome</keyword>
<name>E4XR72_OIKDI</name>
<gene>
    <name evidence="3" type="ORF">GSOID_T00018191001</name>
</gene>
<evidence type="ECO:0000313" key="3">
    <source>
        <dbReference type="EMBL" id="CBY25148.1"/>
    </source>
</evidence>
<comment type="similarity">
    <text evidence="1">Belongs to the phospholipase A2 family.</text>
</comment>
<dbReference type="SUPFAM" id="SSF48619">
    <property type="entry name" value="Phospholipase A2, PLA2"/>
    <property type="match status" value="1"/>
</dbReference>
<organism evidence="3">
    <name type="scientific">Oikopleura dioica</name>
    <name type="common">Tunicate</name>
    <dbReference type="NCBI Taxonomy" id="34765"/>
    <lineage>
        <taxon>Eukaryota</taxon>
        <taxon>Metazoa</taxon>
        <taxon>Chordata</taxon>
        <taxon>Tunicata</taxon>
        <taxon>Appendicularia</taxon>
        <taxon>Copelata</taxon>
        <taxon>Oikopleuridae</taxon>
        <taxon>Oikopleura</taxon>
    </lineage>
</organism>
<dbReference type="Proteomes" id="UP000001307">
    <property type="component" value="Unassembled WGS sequence"/>
</dbReference>
<reference evidence="3" key="1">
    <citation type="journal article" date="2010" name="Science">
        <title>Plasticity of animal genome architecture unmasked by rapid evolution of a pelagic tunicate.</title>
        <authorList>
            <person name="Denoeud F."/>
            <person name="Henriet S."/>
            <person name="Mungpakdee S."/>
            <person name="Aury J.M."/>
            <person name="Da Silva C."/>
            <person name="Brinkmann H."/>
            <person name="Mikhaleva J."/>
            <person name="Olsen L.C."/>
            <person name="Jubin C."/>
            <person name="Canestro C."/>
            <person name="Bouquet J.M."/>
            <person name="Danks G."/>
            <person name="Poulain J."/>
            <person name="Campsteijn C."/>
            <person name="Adamski M."/>
            <person name="Cross I."/>
            <person name="Yadetie F."/>
            <person name="Muffato M."/>
            <person name="Louis A."/>
            <person name="Butcher S."/>
            <person name="Tsagkogeorga G."/>
            <person name="Konrad A."/>
            <person name="Singh S."/>
            <person name="Jensen M.F."/>
            <person name="Cong E.H."/>
            <person name="Eikeseth-Otteraa H."/>
            <person name="Noel B."/>
            <person name="Anthouard V."/>
            <person name="Porcel B.M."/>
            <person name="Kachouri-Lafond R."/>
            <person name="Nishino A."/>
            <person name="Ugolini M."/>
            <person name="Chourrout P."/>
            <person name="Nishida H."/>
            <person name="Aasland R."/>
            <person name="Huzurbazar S."/>
            <person name="Westhof E."/>
            <person name="Delsuc F."/>
            <person name="Lehrach H."/>
            <person name="Reinhardt R."/>
            <person name="Weissenbach J."/>
            <person name="Roy S.W."/>
            <person name="Artiguenave F."/>
            <person name="Postlethwait J.H."/>
            <person name="Manak J.R."/>
            <person name="Thompson E.M."/>
            <person name="Jaillon O."/>
            <person name="Du Pasquier L."/>
            <person name="Boudinot P."/>
            <person name="Liberles D.A."/>
            <person name="Volff J.N."/>
            <person name="Philippe H."/>
            <person name="Lenhard B."/>
            <person name="Roest Crollius H."/>
            <person name="Wincker P."/>
            <person name="Chourrout D."/>
        </authorList>
    </citation>
    <scope>NUCLEOTIDE SEQUENCE [LARGE SCALE GENOMIC DNA]</scope>
</reference>
<accession>E4XR72</accession>
<dbReference type="InParanoid" id="E4XR72"/>
<dbReference type="InterPro" id="IPR036444">
    <property type="entry name" value="PLipase_A2_dom_sf"/>
</dbReference>
<dbReference type="InterPro" id="IPR016090">
    <property type="entry name" value="PLA2-like_dom"/>
</dbReference>
<dbReference type="Gene3D" id="1.20.90.10">
    <property type="entry name" value="Phospholipase A2 domain"/>
    <property type="match status" value="1"/>
</dbReference>
<dbReference type="GO" id="GO:0004623">
    <property type="term" value="F:phospholipase A2 activity"/>
    <property type="evidence" value="ECO:0007669"/>
    <property type="project" value="InterPro"/>
</dbReference>
<sequence length="213" mass="24160">MKILLTFPFAFAEPVLHRVTRESESASSAEPRLVVGYGGQDRRYWQLMEQILYFNPAFDQRKFWAYGCNCLLLGDRPMSDPGYGPPVDALDTVCKHYKDCAQCAKKKHGDECINEFKKYKFSESFYEKGNASMCKNEANSCERDLCECDFAFAKAHVQAIGSFVTDYHLFWTETGWYPEDNCPKTGGTAPVTPECCFSPTGPAVLYNRKGLNQ</sequence>
<protein>
    <recommendedName>
        <fullName evidence="2">Phospholipase A2-like central domain-containing protein</fullName>
    </recommendedName>
</protein>
<dbReference type="AlphaFoldDB" id="E4XR72"/>